<evidence type="ECO:0000256" key="1">
    <source>
        <dbReference type="SAM" id="SignalP"/>
    </source>
</evidence>
<name>A0ABR7N993_9FIRM</name>
<feature type="chain" id="PRO_5046147108" description="Alternate signal-mediated exported protein, CPF_0494 family" evidence="1">
    <location>
        <begin position="26"/>
        <end position="208"/>
    </location>
</feature>
<dbReference type="Proteomes" id="UP000657421">
    <property type="component" value="Unassembled WGS sequence"/>
</dbReference>
<evidence type="ECO:0008006" key="4">
    <source>
        <dbReference type="Google" id="ProtNLM"/>
    </source>
</evidence>
<dbReference type="RefSeq" id="WP_249308002.1">
    <property type="nucleotide sequence ID" value="NZ_JACRSZ010000006.1"/>
</dbReference>
<evidence type="ECO:0000313" key="2">
    <source>
        <dbReference type="EMBL" id="MBC8572974.1"/>
    </source>
</evidence>
<gene>
    <name evidence="2" type="ORF">H8716_07755</name>
</gene>
<proteinExistence type="predicted"/>
<evidence type="ECO:0000313" key="3">
    <source>
        <dbReference type="Proteomes" id="UP000657421"/>
    </source>
</evidence>
<feature type="signal peptide" evidence="1">
    <location>
        <begin position="1"/>
        <end position="25"/>
    </location>
</feature>
<sequence length="208" mass="23003">MFSKEKKGRIVLGMMAGAVVFTASAATTGAYLKQTTEGLKNVLASGDVTVEVEEPGWREKSGDSLLPGESRTKNPLVKNMGSLDAWVFLEVRIPVRKISLVNESTKRKQPEKETELFRFQTNSGWELIEKTRTGNDMCYVYGWKKTVAPSQKTDALFDSITMAPYLEGSLDEKVVQQIRVTAKAVQKNIASAGTGLKELYQICLSSQE</sequence>
<protein>
    <recommendedName>
        <fullName evidence="4">Alternate signal-mediated exported protein, CPF_0494 family</fullName>
    </recommendedName>
</protein>
<keyword evidence="3" id="KW-1185">Reference proteome</keyword>
<dbReference type="EMBL" id="JACRSZ010000006">
    <property type="protein sequence ID" value="MBC8572974.1"/>
    <property type="molecule type" value="Genomic_DNA"/>
</dbReference>
<comment type="caution">
    <text evidence="2">The sequence shown here is derived from an EMBL/GenBank/DDBJ whole genome shotgun (WGS) entry which is preliminary data.</text>
</comment>
<organism evidence="2 3">
    <name type="scientific">Jingyaoa shaoxingensis</name>
    <dbReference type="NCBI Taxonomy" id="2763671"/>
    <lineage>
        <taxon>Bacteria</taxon>
        <taxon>Bacillati</taxon>
        <taxon>Bacillota</taxon>
        <taxon>Clostridia</taxon>
        <taxon>Lachnospirales</taxon>
        <taxon>Lachnospiraceae</taxon>
        <taxon>Jingyaoa</taxon>
    </lineage>
</organism>
<reference evidence="2 3" key="1">
    <citation type="submission" date="2020-08" db="EMBL/GenBank/DDBJ databases">
        <title>Genome public.</title>
        <authorList>
            <person name="Liu C."/>
            <person name="Sun Q."/>
        </authorList>
    </citation>
    <scope>NUCLEOTIDE SEQUENCE [LARGE SCALE GENOMIC DNA]</scope>
    <source>
        <strain evidence="2 3">NSJ-46</strain>
    </source>
</reference>
<keyword evidence="1" id="KW-0732">Signal</keyword>
<accession>A0ABR7N993</accession>